<protein>
    <recommendedName>
        <fullName evidence="3">DUF5320 domain-containing protein</fullName>
    </recommendedName>
</protein>
<evidence type="ECO:0000313" key="2">
    <source>
        <dbReference type="Proteomes" id="UP000317155"/>
    </source>
</evidence>
<dbReference type="OrthoDB" id="5526436at2"/>
<gene>
    <name evidence="1" type="ORF">FL622_08845</name>
</gene>
<sequence length="114" mass="11689">MPRGDGTGPMGTGSMTGRGVGYCAGNTAPGFASAGYGAGWGGRCRGFAGGGYGRRNMFYATGQPGWVRFGGVNASLADPEVEQAALKGRAEALGTELERIKARLEALESKKPQD</sequence>
<dbReference type="Pfam" id="PF17253">
    <property type="entry name" value="DUF5320"/>
    <property type="match status" value="1"/>
</dbReference>
<proteinExistence type="predicted"/>
<comment type="caution">
    <text evidence="1">The sequence shown here is derived from an EMBL/GenBank/DDBJ whole genome shotgun (WGS) entry which is preliminary data.</text>
</comment>
<reference evidence="1 2" key="1">
    <citation type="submission" date="2019-07" db="EMBL/GenBank/DDBJ databases">
        <title>Insights of Desulfuromonas acetexigens electromicrobiology.</title>
        <authorList>
            <person name="Katuri K."/>
            <person name="Sapireddy V."/>
            <person name="Shaw D.R."/>
            <person name="Saikaly P."/>
        </authorList>
    </citation>
    <scope>NUCLEOTIDE SEQUENCE [LARGE SCALE GENOMIC DNA]</scope>
    <source>
        <strain evidence="1 2">2873</strain>
    </source>
</reference>
<dbReference type="EMBL" id="VJVV01000005">
    <property type="protein sequence ID" value="TRO81895.1"/>
    <property type="molecule type" value="Genomic_DNA"/>
</dbReference>
<accession>A0A550JFC8</accession>
<evidence type="ECO:0000313" key="1">
    <source>
        <dbReference type="EMBL" id="TRO81895.1"/>
    </source>
</evidence>
<dbReference type="Proteomes" id="UP000317155">
    <property type="component" value="Unassembled WGS sequence"/>
</dbReference>
<organism evidence="1 2">
    <name type="scientific">Trichloromonas acetexigens</name>
    <dbReference type="NCBI Taxonomy" id="38815"/>
    <lineage>
        <taxon>Bacteria</taxon>
        <taxon>Pseudomonadati</taxon>
        <taxon>Thermodesulfobacteriota</taxon>
        <taxon>Desulfuromonadia</taxon>
        <taxon>Desulfuromonadales</taxon>
        <taxon>Trichloromonadaceae</taxon>
        <taxon>Trichloromonas</taxon>
    </lineage>
</organism>
<dbReference type="AlphaFoldDB" id="A0A550JFC8"/>
<name>A0A550JFC8_9BACT</name>
<evidence type="ECO:0008006" key="3">
    <source>
        <dbReference type="Google" id="ProtNLM"/>
    </source>
</evidence>
<dbReference type="InterPro" id="IPR035205">
    <property type="entry name" value="DUF5320"/>
</dbReference>
<dbReference type="RefSeq" id="WP_092057722.1">
    <property type="nucleotide sequence ID" value="NZ_FOJJ01000037.1"/>
</dbReference>
<keyword evidence="2" id="KW-1185">Reference proteome</keyword>